<evidence type="ECO:0000256" key="1">
    <source>
        <dbReference type="SAM" id="MobiDB-lite"/>
    </source>
</evidence>
<organism evidence="2 3">
    <name type="scientific">Auricularia subglabra (strain TFB-10046 / SS5)</name>
    <name type="common">White-rot fungus</name>
    <name type="synonym">Auricularia delicata (strain TFB10046)</name>
    <dbReference type="NCBI Taxonomy" id="717982"/>
    <lineage>
        <taxon>Eukaryota</taxon>
        <taxon>Fungi</taxon>
        <taxon>Dikarya</taxon>
        <taxon>Basidiomycota</taxon>
        <taxon>Agaricomycotina</taxon>
        <taxon>Agaricomycetes</taxon>
        <taxon>Auriculariales</taxon>
        <taxon>Auriculariaceae</taxon>
        <taxon>Auricularia</taxon>
    </lineage>
</organism>
<dbReference type="Pfam" id="PF18759">
    <property type="entry name" value="Plavaka"/>
    <property type="match status" value="1"/>
</dbReference>
<dbReference type="InterPro" id="IPR041078">
    <property type="entry name" value="Plavaka"/>
</dbReference>
<dbReference type="Proteomes" id="UP000006514">
    <property type="component" value="Unassembled WGS sequence"/>
</dbReference>
<proteinExistence type="predicted"/>
<dbReference type="OrthoDB" id="2576233at2759"/>
<dbReference type="KEGG" id="adl:AURDEDRAFT_131083"/>
<evidence type="ECO:0000313" key="2">
    <source>
        <dbReference type="EMBL" id="EJD34589.1"/>
    </source>
</evidence>
<name>J0D6T8_AURST</name>
<dbReference type="AlphaFoldDB" id="J0D6T8"/>
<protein>
    <submittedName>
        <fullName evidence="2">Uncharacterized protein</fullName>
    </submittedName>
</protein>
<dbReference type="eggNOG" id="ENOG502SJP9">
    <property type="taxonomic scope" value="Eukaryota"/>
</dbReference>
<keyword evidence="3" id="KW-1185">Reference proteome</keyword>
<sequence length="649" mass="73092">MAKYCSEQLRREEERRLASLTARVYDYESDSDPEHGEEDYFDLIRGASPLPEDFFDAPLPPSPVDRHERAPSPSLDSTPGTPSEPELTDDDTFVQDFPGAARVIRKLPVPPLVALFDVHRNSSSLYVPFTSSEEWQFSRWAKTNSITDSALDELLGIQGVQASSYKTARELNKLLDSLPRQVQFRHSVVKVEGYDDEYDLFSCNPLDVLRELVADPTFQGDIVFGAQRCFEGEENPRRMYNQMYASDFAWQTQKALPPGASPLFIIIGSDKTQLTNFSGEHSAYPVYMSIGNIDKSIRNQPSKRAFRLVAFLPTLKPDEAAMSEAKARTLRHRLFHKVMELVFEPLFAAAKDGIPIPDSEGNVRLCFPILASYVADYPEQCLVTGVRYGQTCPKCHITATEFGAHKLGEPRVQEESLRVVDDARAAATAAAEKGQLKDAGLNNIRPFYARWPHADMHRAQSPDCLHQVTQGAGAHLLQWLTMIMGKDELDARLARLPPAHNLRNFARGISGLSRVSGSERKAIYAQILGGIIGRVPREAVRATRALLDFMYIANFECHSDETLASLHTALDNFHKNKAVFQKYNPDLDFNFPKMHMLEHYEPDIRWIGTTDNTNTETTERMHIDNTKNAFRASNRKDFIVQIVDPLNGV</sequence>
<evidence type="ECO:0000313" key="3">
    <source>
        <dbReference type="Proteomes" id="UP000006514"/>
    </source>
</evidence>
<dbReference type="InParanoid" id="J0D6T8"/>
<reference evidence="3" key="1">
    <citation type="journal article" date="2012" name="Science">
        <title>The Paleozoic origin of enzymatic lignin decomposition reconstructed from 31 fungal genomes.</title>
        <authorList>
            <person name="Floudas D."/>
            <person name="Binder M."/>
            <person name="Riley R."/>
            <person name="Barry K."/>
            <person name="Blanchette R.A."/>
            <person name="Henrissat B."/>
            <person name="Martinez A.T."/>
            <person name="Otillar R."/>
            <person name="Spatafora J.W."/>
            <person name="Yadav J.S."/>
            <person name="Aerts A."/>
            <person name="Benoit I."/>
            <person name="Boyd A."/>
            <person name="Carlson A."/>
            <person name="Copeland A."/>
            <person name="Coutinho P.M."/>
            <person name="de Vries R.P."/>
            <person name="Ferreira P."/>
            <person name="Findley K."/>
            <person name="Foster B."/>
            <person name="Gaskell J."/>
            <person name="Glotzer D."/>
            <person name="Gorecki P."/>
            <person name="Heitman J."/>
            <person name="Hesse C."/>
            <person name="Hori C."/>
            <person name="Igarashi K."/>
            <person name="Jurgens J.A."/>
            <person name="Kallen N."/>
            <person name="Kersten P."/>
            <person name="Kohler A."/>
            <person name="Kuees U."/>
            <person name="Kumar T.K.A."/>
            <person name="Kuo A."/>
            <person name="LaButti K."/>
            <person name="Larrondo L.F."/>
            <person name="Lindquist E."/>
            <person name="Ling A."/>
            <person name="Lombard V."/>
            <person name="Lucas S."/>
            <person name="Lundell T."/>
            <person name="Martin R."/>
            <person name="McLaughlin D.J."/>
            <person name="Morgenstern I."/>
            <person name="Morin E."/>
            <person name="Murat C."/>
            <person name="Nagy L.G."/>
            <person name="Nolan M."/>
            <person name="Ohm R.A."/>
            <person name="Patyshakuliyeva A."/>
            <person name="Rokas A."/>
            <person name="Ruiz-Duenas F.J."/>
            <person name="Sabat G."/>
            <person name="Salamov A."/>
            <person name="Samejima M."/>
            <person name="Schmutz J."/>
            <person name="Slot J.C."/>
            <person name="St John F."/>
            <person name="Stenlid J."/>
            <person name="Sun H."/>
            <person name="Sun S."/>
            <person name="Syed K."/>
            <person name="Tsang A."/>
            <person name="Wiebenga A."/>
            <person name="Young D."/>
            <person name="Pisabarro A."/>
            <person name="Eastwood D.C."/>
            <person name="Martin F."/>
            <person name="Cullen D."/>
            <person name="Grigoriev I.V."/>
            <person name="Hibbett D.S."/>
        </authorList>
    </citation>
    <scope>NUCLEOTIDE SEQUENCE [LARGE SCALE GENOMIC DNA]</scope>
    <source>
        <strain evidence="3">TFB10046</strain>
    </source>
</reference>
<accession>J0D6T8</accession>
<gene>
    <name evidence="2" type="ORF">AURDEDRAFT_131083</name>
</gene>
<dbReference type="EMBL" id="JH687934">
    <property type="protein sequence ID" value="EJD34589.1"/>
    <property type="molecule type" value="Genomic_DNA"/>
</dbReference>
<feature type="region of interest" description="Disordered" evidence="1">
    <location>
        <begin position="51"/>
        <end position="92"/>
    </location>
</feature>
<dbReference type="OMA" id="WINIRTF"/>